<dbReference type="InterPro" id="IPR053003">
    <property type="entry name" value="TRIM_RBCC_E3_ubiq-ligases"/>
</dbReference>
<dbReference type="GO" id="GO:0005778">
    <property type="term" value="C:peroxisomal membrane"/>
    <property type="evidence" value="ECO:0007669"/>
    <property type="project" value="TreeGrafter"/>
</dbReference>
<feature type="domain" description="B box-type" evidence="3">
    <location>
        <begin position="132"/>
        <end position="170"/>
    </location>
</feature>
<dbReference type="SUPFAM" id="SSF47473">
    <property type="entry name" value="EF-hand"/>
    <property type="match status" value="1"/>
</dbReference>
<dbReference type="GO" id="GO:0006513">
    <property type="term" value="P:protein monoubiquitination"/>
    <property type="evidence" value="ECO:0007669"/>
    <property type="project" value="TreeGrafter"/>
</dbReference>
<dbReference type="Gene3D" id="3.30.160.60">
    <property type="entry name" value="Classic Zinc Finger"/>
    <property type="match status" value="1"/>
</dbReference>
<organism evidence="4 5">
    <name type="scientific">Halteria grandinella</name>
    <dbReference type="NCBI Taxonomy" id="5974"/>
    <lineage>
        <taxon>Eukaryota</taxon>
        <taxon>Sar</taxon>
        <taxon>Alveolata</taxon>
        <taxon>Ciliophora</taxon>
        <taxon>Intramacronucleata</taxon>
        <taxon>Spirotrichea</taxon>
        <taxon>Stichotrichia</taxon>
        <taxon>Sporadotrichida</taxon>
        <taxon>Halteriidae</taxon>
        <taxon>Halteria</taxon>
    </lineage>
</organism>
<dbReference type="SUPFAM" id="SSF57845">
    <property type="entry name" value="B-box zinc-binding domain"/>
    <property type="match status" value="1"/>
</dbReference>
<evidence type="ECO:0000313" key="4">
    <source>
        <dbReference type="EMBL" id="TNV82116.1"/>
    </source>
</evidence>
<dbReference type="PANTHER" id="PTHR36754:SF2">
    <property type="entry name" value="E3 UBIQUITIN-PROTEIN LIGASE TRIM37"/>
    <property type="match status" value="1"/>
</dbReference>
<evidence type="ECO:0000259" key="3">
    <source>
        <dbReference type="PROSITE" id="PS50119"/>
    </source>
</evidence>
<keyword evidence="1" id="KW-0862">Zinc</keyword>
<dbReference type="PROSITE" id="PS50119">
    <property type="entry name" value="ZF_BBOX"/>
    <property type="match status" value="1"/>
</dbReference>
<feature type="compositionally biased region" description="Basic and acidic residues" evidence="2">
    <location>
        <begin position="11"/>
        <end position="41"/>
    </location>
</feature>
<dbReference type="InterPro" id="IPR011992">
    <property type="entry name" value="EF-hand-dom_pair"/>
</dbReference>
<dbReference type="GO" id="GO:0005164">
    <property type="term" value="F:tumor necrosis factor receptor binding"/>
    <property type="evidence" value="ECO:0007669"/>
    <property type="project" value="TreeGrafter"/>
</dbReference>
<dbReference type="GO" id="GO:0070842">
    <property type="term" value="P:aggresome assembly"/>
    <property type="evidence" value="ECO:0007669"/>
    <property type="project" value="TreeGrafter"/>
</dbReference>
<dbReference type="GO" id="GO:0031625">
    <property type="term" value="F:ubiquitin protein ligase binding"/>
    <property type="evidence" value="ECO:0007669"/>
    <property type="project" value="TreeGrafter"/>
</dbReference>
<dbReference type="Pfam" id="PF00643">
    <property type="entry name" value="zf-B_box"/>
    <property type="match status" value="1"/>
</dbReference>
<dbReference type="GO" id="GO:0051865">
    <property type="term" value="P:protein autoubiquitination"/>
    <property type="evidence" value="ECO:0007669"/>
    <property type="project" value="TreeGrafter"/>
</dbReference>
<proteinExistence type="predicted"/>
<protein>
    <recommendedName>
        <fullName evidence="3">B box-type domain-containing protein</fullName>
    </recommendedName>
</protein>
<feature type="compositionally biased region" description="Basic residues" evidence="2">
    <location>
        <begin position="1"/>
        <end position="10"/>
    </location>
</feature>
<dbReference type="InterPro" id="IPR000315">
    <property type="entry name" value="Znf_B-box"/>
</dbReference>
<accession>A0A8J8T5C3</accession>
<feature type="region of interest" description="Disordered" evidence="2">
    <location>
        <begin position="1"/>
        <end position="114"/>
    </location>
</feature>
<evidence type="ECO:0000313" key="5">
    <source>
        <dbReference type="Proteomes" id="UP000785679"/>
    </source>
</evidence>
<name>A0A8J8T5C3_HALGN</name>
<dbReference type="PANTHER" id="PTHR36754">
    <property type="entry name" value="E3 UBIQUITIN-PROTEIN LIGASE TRIM37"/>
    <property type="match status" value="1"/>
</dbReference>
<evidence type="ECO:0000256" key="2">
    <source>
        <dbReference type="SAM" id="MobiDB-lite"/>
    </source>
</evidence>
<dbReference type="GO" id="GO:0061630">
    <property type="term" value="F:ubiquitin protein ligase activity"/>
    <property type="evidence" value="ECO:0007669"/>
    <property type="project" value="TreeGrafter"/>
</dbReference>
<reference evidence="4" key="1">
    <citation type="submission" date="2019-06" db="EMBL/GenBank/DDBJ databases">
        <authorList>
            <person name="Zheng W."/>
        </authorList>
    </citation>
    <scope>NUCLEOTIDE SEQUENCE</scope>
    <source>
        <strain evidence="4">QDHG01</strain>
    </source>
</reference>
<gene>
    <name evidence="4" type="ORF">FGO68_gene14234</name>
</gene>
<dbReference type="AlphaFoldDB" id="A0A8J8T5C3"/>
<keyword evidence="5" id="KW-1185">Reference proteome</keyword>
<dbReference type="GO" id="GO:0008270">
    <property type="term" value="F:zinc ion binding"/>
    <property type="evidence" value="ECO:0007669"/>
    <property type="project" value="UniProtKB-KW"/>
</dbReference>
<dbReference type="OrthoDB" id="342730at2759"/>
<evidence type="ECO:0000256" key="1">
    <source>
        <dbReference type="PROSITE-ProRule" id="PRU00024"/>
    </source>
</evidence>
<dbReference type="GO" id="GO:0016235">
    <property type="term" value="C:aggresome"/>
    <property type="evidence" value="ECO:0007669"/>
    <property type="project" value="TreeGrafter"/>
</dbReference>
<dbReference type="CDD" id="cd19756">
    <property type="entry name" value="Bbox2"/>
    <property type="match status" value="1"/>
</dbReference>
<comment type="caution">
    <text evidence="4">The sequence shown here is derived from an EMBL/GenBank/DDBJ whole genome shotgun (WGS) entry which is preliminary data.</text>
</comment>
<dbReference type="EMBL" id="RRYP01005354">
    <property type="protein sequence ID" value="TNV82116.1"/>
    <property type="molecule type" value="Genomic_DNA"/>
</dbReference>
<keyword evidence="1" id="KW-0863">Zinc-finger</keyword>
<dbReference type="Proteomes" id="UP000785679">
    <property type="component" value="Unassembled WGS sequence"/>
</dbReference>
<keyword evidence="1" id="KW-0479">Metal-binding</keyword>
<dbReference type="Gene3D" id="1.10.238.10">
    <property type="entry name" value="EF-hand"/>
    <property type="match status" value="1"/>
</dbReference>
<feature type="compositionally biased region" description="Pro residues" evidence="2">
    <location>
        <begin position="75"/>
        <end position="91"/>
    </location>
</feature>
<sequence length="696" mass="78514">MSEKTKKKKDDKKSTSKDKEKKSDKASTPKKGDKGASDKKSVKSKKGSESPVPSKGDEETKSQKSTTPPVEKPADVPPPVDPATPANPPPQQQQAPPQFGATLQPSPFSTMLGGGGFHPSAYQMDPILKKQCFLHNQLLRYFCDSCEELICYDCTVMGPHNTQLHRISALEEAFRSRFDLVNRAIHSSIVPKRAQLIAQIVRLDHRIDEVKTLKNVIEKDIRNEYGAVMERLRSAEGVKMAVLQHDIAEVQKDITRIDEILMTMEDIAAGGPPNMQQIQNGAPDLVGFLHKYRQINENVEYASTKQFKVEIDVYPNDLPRELAERRVLLEHYEEQRKLLKFKDDVIWKLTEELKRKYDYYQDEFDKETRHEMNEWARLVDRYASELKKYELVCSFCGQHLSDANVNGECPENTQRVPPQGVTSGRTHLSDISGPQMLYFTDEEPGHECIGNRRHHFGRPSLRGYKQNPFRAQTPGLLKEEVLLQNPEAVAVLRKLAECAANGSLEDKFAQCDPQNTGMIKKGDFINAVFESTRGAIQASELMGFMNVFTTSFDEVIGYGEFMGLIAKVSGQGEQYTGGQQDLHQHMDHMNIQEPASKLGEHLMPRLREALLQKLKPRERETVDRLRTALRGQPLQEVLARLTPNNYGTITEDDLIIGVAKLNANLLLSDLKEAIKAIKGVSENGQITVQDTVQLLQ</sequence>